<evidence type="ECO:0000259" key="12">
    <source>
        <dbReference type="PROSITE" id="PS50110"/>
    </source>
</evidence>
<keyword evidence="14" id="KW-1185">Reference proteome</keyword>
<comment type="caution">
    <text evidence="13">The sequence shown here is derived from an EMBL/GenBank/DDBJ whole genome shotgun (WGS) entry which is preliminary data.</text>
</comment>
<proteinExistence type="predicted"/>
<gene>
    <name evidence="13" type="ORF">SADO_11484</name>
</gene>
<dbReference type="InterPro" id="IPR004358">
    <property type="entry name" value="Sig_transdc_His_kin-like_C"/>
</dbReference>
<keyword evidence="13" id="KW-0418">Kinase</keyword>
<evidence type="ECO:0000256" key="8">
    <source>
        <dbReference type="ARBA" id="ARBA00023012"/>
    </source>
</evidence>
<name>A0ABV2B1V5_9GAMM</name>
<dbReference type="InterPro" id="IPR036641">
    <property type="entry name" value="HPT_dom_sf"/>
</dbReference>
<dbReference type="Gene3D" id="3.30.450.20">
    <property type="entry name" value="PAS domain"/>
    <property type="match status" value="2"/>
</dbReference>
<dbReference type="PANTHER" id="PTHR45339">
    <property type="entry name" value="HYBRID SIGNAL TRANSDUCTION HISTIDINE KINASE J"/>
    <property type="match status" value="1"/>
</dbReference>
<evidence type="ECO:0000256" key="5">
    <source>
        <dbReference type="ARBA" id="ARBA00022553"/>
    </source>
</evidence>
<dbReference type="Gene3D" id="3.30.565.10">
    <property type="entry name" value="Histidine kinase-like ATPase, C-terminal domain"/>
    <property type="match status" value="1"/>
</dbReference>
<dbReference type="SUPFAM" id="SSF55874">
    <property type="entry name" value="ATPase domain of HSP90 chaperone/DNA topoisomerase II/histidine kinase"/>
    <property type="match status" value="1"/>
</dbReference>
<dbReference type="CDD" id="cd16922">
    <property type="entry name" value="HATPase_EvgS-ArcB-TorS-like"/>
    <property type="match status" value="1"/>
</dbReference>
<evidence type="ECO:0000256" key="2">
    <source>
        <dbReference type="ARBA" id="ARBA00004651"/>
    </source>
</evidence>
<evidence type="ECO:0000256" key="1">
    <source>
        <dbReference type="ARBA" id="ARBA00000085"/>
    </source>
</evidence>
<comment type="subcellular location">
    <subcellularLocation>
        <location evidence="2">Cell membrane</location>
        <topology evidence="2">Multi-pass membrane protein</topology>
    </subcellularLocation>
</comment>
<evidence type="ECO:0000256" key="9">
    <source>
        <dbReference type="PROSITE-ProRule" id="PRU00169"/>
    </source>
</evidence>
<dbReference type="SUPFAM" id="SSF52172">
    <property type="entry name" value="CheY-like"/>
    <property type="match status" value="2"/>
</dbReference>
<dbReference type="Pfam" id="PF00072">
    <property type="entry name" value="Response_reg"/>
    <property type="match status" value="1"/>
</dbReference>
<keyword evidence="5 9" id="KW-0597">Phosphoprotein</keyword>
<keyword evidence="10" id="KW-0472">Membrane</keyword>
<dbReference type="EMBL" id="APND01000003">
    <property type="protein sequence ID" value="MES1929875.1"/>
    <property type="molecule type" value="Genomic_DNA"/>
</dbReference>
<dbReference type="InterPro" id="IPR008207">
    <property type="entry name" value="Sig_transdc_His_kin_Hpt_dom"/>
</dbReference>
<dbReference type="InterPro" id="IPR005467">
    <property type="entry name" value="His_kinase_dom"/>
</dbReference>
<dbReference type="PANTHER" id="PTHR45339:SF5">
    <property type="entry name" value="HISTIDINE KINASE"/>
    <property type="match status" value="1"/>
</dbReference>
<evidence type="ECO:0000313" key="13">
    <source>
        <dbReference type="EMBL" id="MES1929875.1"/>
    </source>
</evidence>
<reference evidence="13 14" key="1">
    <citation type="submission" date="2013-03" db="EMBL/GenBank/DDBJ databases">
        <title>Salinisphaera dokdonensis CL-ES53 Genome Sequencing.</title>
        <authorList>
            <person name="Li C."/>
            <person name="Lai Q."/>
            <person name="Shao Z."/>
        </authorList>
    </citation>
    <scope>NUCLEOTIDE SEQUENCE [LARGE SCALE GENOMIC DNA]</scope>
    <source>
        <strain evidence="13 14">CL-ES53</strain>
    </source>
</reference>
<dbReference type="SUPFAM" id="SSF47226">
    <property type="entry name" value="Histidine-containing phosphotransfer domain, HPT domain"/>
    <property type="match status" value="1"/>
</dbReference>
<dbReference type="InterPro" id="IPR048760">
    <property type="entry name" value="VP0354-like_sensor_dom"/>
</dbReference>
<dbReference type="SMART" id="SM00388">
    <property type="entry name" value="HisKA"/>
    <property type="match status" value="1"/>
</dbReference>
<keyword evidence="13" id="KW-0808">Transferase</keyword>
<evidence type="ECO:0000256" key="3">
    <source>
        <dbReference type="ARBA" id="ARBA00012438"/>
    </source>
</evidence>
<dbReference type="EC" id="2.7.13.3" evidence="3"/>
<dbReference type="InterPro" id="IPR036890">
    <property type="entry name" value="HATPase_C_sf"/>
</dbReference>
<feature type="domain" description="Histidine kinase" evidence="11">
    <location>
        <begin position="376"/>
        <end position="597"/>
    </location>
</feature>
<dbReference type="SMART" id="SM00448">
    <property type="entry name" value="REC"/>
    <property type="match status" value="2"/>
</dbReference>
<keyword evidence="6 10" id="KW-0812">Transmembrane</keyword>
<dbReference type="Gene3D" id="3.40.50.2300">
    <property type="match status" value="2"/>
</dbReference>
<dbReference type="InterPro" id="IPR003661">
    <property type="entry name" value="HisK_dim/P_dom"/>
</dbReference>
<feature type="domain" description="Response regulatory" evidence="12">
    <location>
        <begin position="612"/>
        <end position="734"/>
    </location>
</feature>
<feature type="modified residue" description="4-aspartylphosphate" evidence="9">
    <location>
        <position position="806"/>
    </location>
</feature>
<keyword evidence="4" id="KW-1003">Cell membrane</keyword>
<dbReference type="Pfam" id="PF21623">
    <property type="entry name" value="HK_sensor_dom_bact"/>
    <property type="match status" value="1"/>
</dbReference>
<protein>
    <recommendedName>
        <fullName evidence="3">histidine kinase</fullName>
        <ecNumber evidence="3">2.7.13.3</ecNumber>
    </recommendedName>
</protein>
<sequence>MLSLVLLSLCFAILIGVGGYFYAQSQIFYEQQQTREQARYATEVAAQALRERLRVAAEDIVFLKSMTLTSGVIRSGTPRNLDRLAEHFIDYMHAHRSIAQLRWIDADGMEQLRVDYAEGIARMEPRSALQDKSDRPYVEQGQRLPDGSIYLSPLDLNVEYGQIEKPYKPVIRFATPIFDRDGVRRGLVVANVLGQQWLDAFVRAAGDFSGHLMLLNRDGYWLHDPDDANEWGFALGNDQTFGRRYPQAWSAMKYQLAGSALIADQLWTWTRINPLGPVRASIQRGRAVPDRFVVRSAGAYRWYVVVQMPRQDMALISERVWRGLAPIMLMLLLVTWALSAWIALSQHRITKLNRALADRASAAVAASRAKADFVANMSHEIRTPMNAVTGLIYLLQKERLSDPARGLLRKMQRASGSLQSIIDDILDFSKIEADRVVLENTVFSLSGVLENLATIMAANAVDKDIELVIAPPPTPIDRLVGDGLRLEQVLINLTGNAIKFTEHGHVALSVTIVSLASDHATLRFAVRDTGIGIPADQQALVFDQFSQADPSTTRRYGGTGLGLAICRRLVTLMGGRIELSSAVGVGSEFRFTLTFKRDAASVNGCSNLTDIEIVLAEENDLARAGLEDTVHALGWGVTAVTSSVELLAHVRSRRRDAPSALVIVLDSDMSDRSMAETVSAIRGVDMAGMEPVIVMVAHGVHHEVADQMNAWPAVHLIQKPVTPSTLHDAVAHAMRERPGEMRSMSAASDRLAGLRILIADDNDINREVAARICTGEGAEVALAEDGQQALAWVQAHTNEVDIVLMDIQMPILDGYEACRRIRALPDCAELPIVALTAGSQAQKRAAARRAGMTDFIAKPFDAEAAITLIQRLGIARRATVYRGDTSGPAPATNALPPVQDSPGIALERALRIWGDETIYRQYLRRFAREHAQSAEAMRRIPAVQAQPIAHTLAGVAANLGLEQVHDCAARLETSLAAGSDATRVIESLDEALATACAWIARYAPVDEAQATRSSATPDAIVVEQSLKALLTAFDSNDPREVAPWLRTLAAELPAEDLIAVRAALENFDFAGGRQATRALALSMGIELGEAR</sequence>
<feature type="domain" description="Response regulatory" evidence="12">
    <location>
        <begin position="755"/>
        <end position="873"/>
    </location>
</feature>
<dbReference type="Pfam" id="PF00512">
    <property type="entry name" value="HisKA"/>
    <property type="match status" value="1"/>
</dbReference>
<keyword evidence="8" id="KW-0902">Two-component regulatory system</keyword>
<dbReference type="InterPro" id="IPR001789">
    <property type="entry name" value="Sig_transdc_resp-reg_receiver"/>
</dbReference>
<evidence type="ECO:0000313" key="14">
    <source>
        <dbReference type="Proteomes" id="UP001460888"/>
    </source>
</evidence>
<dbReference type="Gene3D" id="1.10.287.130">
    <property type="match status" value="1"/>
</dbReference>
<dbReference type="Pfam" id="PF02518">
    <property type="entry name" value="HATPase_c"/>
    <property type="match status" value="1"/>
</dbReference>
<dbReference type="InterPro" id="IPR036097">
    <property type="entry name" value="HisK_dim/P_sf"/>
</dbReference>
<dbReference type="InterPro" id="IPR003594">
    <property type="entry name" value="HATPase_dom"/>
</dbReference>
<dbReference type="CDD" id="cd17546">
    <property type="entry name" value="REC_hyHK_CKI1_RcsC-like"/>
    <property type="match status" value="1"/>
</dbReference>
<evidence type="ECO:0000256" key="6">
    <source>
        <dbReference type="ARBA" id="ARBA00022692"/>
    </source>
</evidence>
<dbReference type="GO" id="GO:0016301">
    <property type="term" value="F:kinase activity"/>
    <property type="evidence" value="ECO:0007669"/>
    <property type="project" value="UniProtKB-KW"/>
</dbReference>
<feature type="transmembrane region" description="Helical" evidence="10">
    <location>
        <begin position="320"/>
        <end position="344"/>
    </location>
</feature>
<feature type="modified residue" description="4-aspartylphosphate" evidence="9">
    <location>
        <position position="666"/>
    </location>
</feature>
<dbReference type="CDD" id="cd00082">
    <property type="entry name" value="HisKA"/>
    <property type="match status" value="1"/>
</dbReference>
<dbReference type="PRINTS" id="PR00344">
    <property type="entry name" value="BCTRLSENSOR"/>
</dbReference>
<dbReference type="Gene3D" id="1.20.120.160">
    <property type="entry name" value="HPT domain"/>
    <property type="match status" value="1"/>
</dbReference>
<organism evidence="13 14">
    <name type="scientific">Salinisphaera dokdonensis CL-ES53</name>
    <dbReference type="NCBI Taxonomy" id="1304272"/>
    <lineage>
        <taxon>Bacteria</taxon>
        <taxon>Pseudomonadati</taxon>
        <taxon>Pseudomonadota</taxon>
        <taxon>Gammaproteobacteria</taxon>
        <taxon>Salinisphaerales</taxon>
        <taxon>Salinisphaeraceae</taxon>
        <taxon>Salinisphaera</taxon>
    </lineage>
</organism>
<dbReference type="PROSITE" id="PS50110">
    <property type="entry name" value="RESPONSE_REGULATORY"/>
    <property type="match status" value="2"/>
</dbReference>
<evidence type="ECO:0000259" key="11">
    <source>
        <dbReference type="PROSITE" id="PS50109"/>
    </source>
</evidence>
<accession>A0ABV2B1V5</accession>
<dbReference type="SMART" id="SM00387">
    <property type="entry name" value="HATPase_c"/>
    <property type="match status" value="1"/>
</dbReference>
<dbReference type="SUPFAM" id="SSF103190">
    <property type="entry name" value="Sensory domain-like"/>
    <property type="match status" value="2"/>
</dbReference>
<keyword evidence="7 10" id="KW-1133">Transmembrane helix</keyword>
<dbReference type="InterPro" id="IPR029151">
    <property type="entry name" value="Sensor-like_sf"/>
</dbReference>
<dbReference type="InterPro" id="IPR011006">
    <property type="entry name" value="CheY-like_superfamily"/>
</dbReference>
<comment type="catalytic activity">
    <reaction evidence="1">
        <text>ATP + protein L-histidine = ADP + protein N-phospho-L-histidine.</text>
        <dbReference type="EC" id="2.7.13.3"/>
    </reaction>
</comment>
<evidence type="ECO:0000256" key="7">
    <source>
        <dbReference type="ARBA" id="ARBA00022989"/>
    </source>
</evidence>
<dbReference type="Proteomes" id="UP001460888">
    <property type="component" value="Unassembled WGS sequence"/>
</dbReference>
<dbReference type="SUPFAM" id="SSF47384">
    <property type="entry name" value="Homodimeric domain of signal transducing histidine kinase"/>
    <property type="match status" value="1"/>
</dbReference>
<dbReference type="Pfam" id="PF01627">
    <property type="entry name" value="Hpt"/>
    <property type="match status" value="1"/>
</dbReference>
<evidence type="ECO:0000256" key="10">
    <source>
        <dbReference type="SAM" id="Phobius"/>
    </source>
</evidence>
<evidence type="ECO:0000256" key="4">
    <source>
        <dbReference type="ARBA" id="ARBA00022475"/>
    </source>
</evidence>
<dbReference type="PROSITE" id="PS50109">
    <property type="entry name" value="HIS_KIN"/>
    <property type="match status" value="1"/>
</dbReference>